<proteinExistence type="inferred from homology"/>
<protein>
    <submittedName>
        <fullName evidence="8">Peptidase M48, Ste24p</fullName>
    </submittedName>
</protein>
<dbReference type="GO" id="GO:0004222">
    <property type="term" value="F:metalloendopeptidase activity"/>
    <property type="evidence" value="ECO:0007669"/>
    <property type="project" value="InterPro"/>
</dbReference>
<evidence type="ECO:0000256" key="5">
    <source>
        <dbReference type="ARBA" id="ARBA00023049"/>
    </source>
</evidence>
<dbReference type="Gene3D" id="3.30.2010.10">
    <property type="entry name" value="Metalloproteases ('zincins'), catalytic domain"/>
    <property type="match status" value="1"/>
</dbReference>
<dbReference type="GO" id="GO:0016020">
    <property type="term" value="C:membrane"/>
    <property type="evidence" value="ECO:0007669"/>
    <property type="project" value="TreeGrafter"/>
</dbReference>
<evidence type="ECO:0000313" key="8">
    <source>
        <dbReference type="EMBL" id="CAA9413044.1"/>
    </source>
</evidence>
<dbReference type="PANTHER" id="PTHR22726">
    <property type="entry name" value="METALLOENDOPEPTIDASE OMA1"/>
    <property type="match status" value="1"/>
</dbReference>
<feature type="non-terminal residue" evidence="8">
    <location>
        <position position="1"/>
    </location>
</feature>
<dbReference type="EMBL" id="CADCTZ010001710">
    <property type="protein sequence ID" value="CAA9413044.1"/>
    <property type="molecule type" value="Genomic_DNA"/>
</dbReference>
<feature type="non-terminal residue" evidence="8">
    <location>
        <position position="220"/>
    </location>
</feature>
<dbReference type="InterPro" id="IPR001915">
    <property type="entry name" value="Peptidase_M48"/>
</dbReference>
<evidence type="ECO:0000256" key="3">
    <source>
        <dbReference type="ARBA" id="ARBA00022801"/>
    </source>
</evidence>
<evidence type="ECO:0000256" key="1">
    <source>
        <dbReference type="ARBA" id="ARBA00022670"/>
    </source>
</evidence>
<evidence type="ECO:0000256" key="6">
    <source>
        <dbReference type="RuleBase" id="RU003983"/>
    </source>
</evidence>
<feature type="domain" description="Peptidase M48" evidence="7">
    <location>
        <begin position="27"/>
        <end position="211"/>
    </location>
</feature>
<evidence type="ECO:0000256" key="2">
    <source>
        <dbReference type="ARBA" id="ARBA00022723"/>
    </source>
</evidence>
<name>A0A6J4PDM2_9CYAN</name>
<dbReference type="AlphaFoldDB" id="A0A6J4PDM2"/>
<keyword evidence="4 6" id="KW-0862">Zinc</keyword>
<dbReference type="PANTHER" id="PTHR22726:SF1">
    <property type="entry name" value="METALLOENDOPEPTIDASE OMA1, MITOCHONDRIAL"/>
    <property type="match status" value="1"/>
</dbReference>
<dbReference type="GO" id="GO:0046872">
    <property type="term" value="F:metal ion binding"/>
    <property type="evidence" value="ECO:0007669"/>
    <property type="project" value="UniProtKB-KW"/>
</dbReference>
<evidence type="ECO:0000256" key="4">
    <source>
        <dbReference type="ARBA" id="ARBA00022833"/>
    </source>
</evidence>
<keyword evidence="5 6" id="KW-0482">Metalloprotease</keyword>
<dbReference type="GO" id="GO:0051603">
    <property type="term" value="P:proteolysis involved in protein catabolic process"/>
    <property type="evidence" value="ECO:0007669"/>
    <property type="project" value="TreeGrafter"/>
</dbReference>
<keyword evidence="3 6" id="KW-0378">Hydrolase</keyword>
<comment type="similarity">
    <text evidence="6">Belongs to the peptidase M48 family.</text>
</comment>
<evidence type="ECO:0000259" key="7">
    <source>
        <dbReference type="Pfam" id="PF01435"/>
    </source>
</evidence>
<keyword evidence="1 6" id="KW-0645">Protease</keyword>
<accession>A0A6J4PDM2</accession>
<organism evidence="8">
    <name type="scientific">uncultured Microcoleus sp</name>
    <dbReference type="NCBI Taxonomy" id="259945"/>
    <lineage>
        <taxon>Bacteria</taxon>
        <taxon>Bacillati</taxon>
        <taxon>Cyanobacteriota</taxon>
        <taxon>Cyanophyceae</taxon>
        <taxon>Oscillatoriophycideae</taxon>
        <taxon>Oscillatoriales</taxon>
        <taxon>Microcoleaceae</taxon>
        <taxon>Microcoleus</taxon>
        <taxon>environmental samples</taxon>
    </lineage>
</organism>
<dbReference type="Pfam" id="PF01435">
    <property type="entry name" value="Peptidase_M48"/>
    <property type="match status" value="1"/>
</dbReference>
<sequence length="220" mass="23760">RQEIVLGLQARDQMAAKHGGLYPSQSLQQYLDRVGARVVNGSVAKQAGYPFEFHLLRDAQTVNAFALPGGQVFITAGLLRRLNSEAQLAAVLGHEAGHVVGRHGAEHLAKQQFGRSLVTAVGVATSDDRGGGQQAALIAQAVNQVVGLRYGRSDELESDQLGFRFMTEAGYDPRGIVEVMKILGAARKGEAPPEFLSSHPNPENRVQKLQALITKNYPNR</sequence>
<keyword evidence="2" id="KW-0479">Metal-binding</keyword>
<gene>
    <name evidence="8" type="ORF">AVDCRST_MAG84-6695</name>
</gene>
<comment type="cofactor">
    <cofactor evidence="6">
        <name>Zn(2+)</name>
        <dbReference type="ChEBI" id="CHEBI:29105"/>
    </cofactor>
    <text evidence="6">Binds 1 zinc ion per subunit.</text>
</comment>
<dbReference type="InterPro" id="IPR051156">
    <property type="entry name" value="Mito/Outer_Membr_Metalloprot"/>
</dbReference>
<reference evidence="8" key="1">
    <citation type="submission" date="2020-02" db="EMBL/GenBank/DDBJ databases">
        <authorList>
            <person name="Meier V. D."/>
        </authorList>
    </citation>
    <scope>NUCLEOTIDE SEQUENCE</scope>
    <source>
        <strain evidence="8">AVDCRST_MAG84</strain>
    </source>
</reference>